<accession>A0A9P5X9Y0</accession>
<sequence length="510" mass="58943">MTSQWETEIQTLESTVEQLEREIQRLLSHKTDCLRRLNELKASTAILPVETLSTVFEHVCSDTNFLPITLGGVSTHWREIVWSSPRLWTFIRISLVSEATGYPESYSNLLQLYFSNARSLPISIHLCGLATRVTSQRLATVSRRCFLNLIFHDYPTRIQALSLTGISSSWWDDIFRCARPNLLSALRTLDLAWSTTIRRTDHIHFSIPTLTRVTLAGHLIPLELPWKQLTCLKLIGLPIDRCLYLLFECPLLEEYQCDLPRWIHPERSEFHSILFRTDVVLPNLREFGWWFLTDGWTDFLMNVQYPSLRRLWSLASISDFHRSSIHPLPHYFIENTPNLESFSGDIRFLWRGPSPDGYTVSVDDENVDEGVSGVLSAEKLDELCVRNLDINDLRFIFDHLTICHHPAYWDSLGTLRTLSVHGSRLEQDLFEMDVFTSFVDFLQSKRSGRKIDTNECKRLTCIRLSPIDSLEKADRLSGEMVSRLETLRQLVREGLQIELVGSSGKTKLWS</sequence>
<protein>
    <recommendedName>
        <fullName evidence="4">F-box domain-containing protein</fullName>
    </recommendedName>
</protein>
<name>A0A9P5X9Y0_9AGAR</name>
<comment type="caution">
    <text evidence="2">The sequence shown here is derived from an EMBL/GenBank/DDBJ whole genome shotgun (WGS) entry which is preliminary data.</text>
</comment>
<feature type="coiled-coil region" evidence="1">
    <location>
        <begin position="2"/>
        <end position="36"/>
    </location>
</feature>
<keyword evidence="3" id="KW-1185">Reference proteome</keyword>
<dbReference type="AlphaFoldDB" id="A0A9P5X9Y0"/>
<organism evidence="2 3">
    <name type="scientific">Macrolepiota fuliginosa MF-IS2</name>
    <dbReference type="NCBI Taxonomy" id="1400762"/>
    <lineage>
        <taxon>Eukaryota</taxon>
        <taxon>Fungi</taxon>
        <taxon>Dikarya</taxon>
        <taxon>Basidiomycota</taxon>
        <taxon>Agaricomycotina</taxon>
        <taxon>Agaricomycetes</taxon>
        <taxon>Agaricomycetidae</taxon>
        <taxon>Agaricales</taxon>
        <taxon>Agaricineae</taxon>
        <taxon>Agaricaceae</taxon>
        <taxon>Macrolepiota</taxon>
    </lineage>
</organism>
<dbReference type="Proteomes" id="UP000807342">
    <property type="component" value="Unassembled WGS sequence"/>
</dbReference>
<evidence type="ECO:0008006" key="4">
    <source>
        <dbReference type="Google" id="ProtNLM"/>
    </source>
</evidence>
<proteinExistence type="predicted"/>
<reference evidence="2" key="1">
    <citation type="submission" date="2020-11" db="EMBL/GenBank/DDBJ databases">
        <authorList>
            <consortium name="DOE Joint Genome Institute"/>
            <person name="Ahrendt S."/>
            <person name="Riley R."/>
            <person name="Andreopoulos W."/>
            <person name="Labutti K."/>
            <person name="Pangilinan J."/>
            <person name="Ruiz-Duenas F.J."/>
            <person name="Barrasa J.M."/>
            <person name="Sanchez-Garcia M."/>
            <person name="Camarero S."/>
            <person name="Miyauchi S."/>
            <person name="Serrano A."/>
            <person name="Linde D."/>
            <person name="Babiker R."/>
            <person name="Drula E."/>
            <person name="Ayuso-Fernandez I."/>
            <person name="Pacheco R."/>
            <person name="Padilla G."/>
            <person name="Ferreira P."/>
            <person name="Barriuso J."/>
            <person name="Kellner H."/>
            <person name="Castanera R."/>
            <person name="Alfaro M."/>
            <person name="Ramirez L."/>
            <person name="Pisabarro A.G."/>
            <person name="Kuo A."/>
            <person name="Tritt A."/>
            <person name="Lipzen A."/>
            <person name="He G."/>
            <person name="Yan M."/>
            <person name="Ng V."/>
            <person name="Cullen D."/>
            <person name="Martin F."/>
            <person name="Rosso M.-N."/>
            <person name="Henrissat B."/>
            <person name="Hibbett D."/>
            <person name="Martinez A.T."/>
            <person name="Grigoriev I.V."/>
        </authorList>
    </citation>
    <scope>NUCLEOTIDE SEQUENCE</scope>
    <source>
        <strain evidence="2">MF-IS2</strain>
    </source>
</reference>
<gene>
    <name evidence="2" type="ORF">P691DRAFT_782793</name>
</gene>
<evidence type="ECO:0000313" key="3">
    <source>
        <dbReference type="Proteomes" id="UP000807342"/>
    </source>
</evidence>
<evidence type="ECO:0000313" key="2">
    <source>
        <dbReference type="EMBL" id="KAF9447169.1"/>
    </source>
</evidence>
<dbReference type="OrthoDB" id="2269034at2759"/>
<keyword evidence="1" id="KW-0175">Coiled coil</keyword>
<evidence type="ECO:0000256" key="1">
    <source>
        <dbReference type="SAM" id="Coils"/>
    </source>
</evidence>
<dbReference type="EMBL" id="MU151212">
    <property type="protein sequence ID" value="KAF9447169.1"/>
    <property type="molecule type" value="Genomic_DNA"/>
</dbReference>